<evidence type="ECO:0008006" key="5">
    <source>
        <dbReference type="Google" id="ProtNLM"/>
    </source>
</evidence>
<feature type="region of interest" description="Disordered" evidence="1">
    <location>
        <begin position="324"/>
        <end position="347"/>
    </location>
</feature>
<dbReference type="AlphaFoldDB" id="A0A1Y2FLY2"/>
<feature type="chain" id="PRO_5012508396" description="Copper-fist domain-containing protein" evidence="2">
    <location>
        <begin position="34"/>
        <end position="472"/>
    </location>
</feature>
<sequence>MFDQGLITLRLATGALVLFCLFQALFHQGTVEAGRAKADKSPVAPKKKSAASKANLGVKTNAGQSSKSAMKESFPVEAREGEDYRVIDRALDGKCYSAAFVFFKLISVSAKCGYSNACKDRCKDERDHYTNQYTSSLSTLQPFSCVQFLAADSVQIEVEMLAESVLDGSSGCVASCSCKMRNYIDNIRMPLVSLARVRRGPPYAELSPKQPKDFWKSVRQTKGLAGKDCHPEDILEWVSRPTLFMQHEGWKVEPFSIHETGLSCKAMARYCPCNKNRQFHLFAPGKCEVPGEAATMASTCPSERPAKSNTLQQPIARACIPSGSSLGSGDSHAPSSTQPIPASHAPVPVDASCSDHCSTVEQFMNSLPDLPRQNAYGVSERMTFDADGRGCCFPADILPPNDLSFCSPVSHGSEQCINDQPVGSSLQPSAHTSENTQKCSVTVQQVNDLIQAVFGDERPKDADDRNQPSGWI</sequence>
<protein>
    <recommendedName>
        <fullName evidence="5">Copper-fist domain-containing protein</fullName>
    </recommendedName>
</protein>
<reference evidence="3 4" key="1">
    <citation type="submission" date="2016-07" db="EMBL/GenBank/DDBJ databases">
        <title>Pervasive Adenine N6-methylation of Active Genes in Fungi.</title>
        <authorList>
            <consortium name="DOE Joint Genome Institute"/>
            <person name="Mondo S.J."/>
            <person name="Dannebaum R.O."/>
            <person name="Kuo R.C."/>
            <person name="Labutti K."/>
            <person name="Haridas S."/>
            <person name="Kuo A."/>
            <person name="Salamov A."/>
            <person name="Ahrendt S.R."/>
            <person name="Lipzen A."/>
            <person name="Sullivan W."/>
            <person name="Andreopoulos W.B."/>
            <person name="Clum A."/>
            <person name="Lindquist E."/>
            <person name="Daum C."/>
            <person name="Ramamoorthy G.K."/>
            <person name="Gryganskyi A."/>
            <person name="Culley D."/>
            <person name="Magnuson J.K."/>
            <person name="James T.Y."/>
            <person name="O'Malley M.A."/>
            <person name="Stajich J.E."/>
            <person name="Spatafora J.W."/>
            <person name="Visel A."/>
            <person name="Grigoriev I.V."/>
        </authorList>
    </citation>
    <scope>NUCLEOTIDE SEQUENCE [LARGE SCALE GENOMIC DNA]</scope>
    <source>
        <strain evidence="3 4">12-1054</strain>
    </source>
</reference>
<feature type="signal peptide" evidence="2">
    <location>
        <begin position="1"/>
        <end position="33"/>
    </location>
</feature>
<feature type="compositionally biased region" description="Polar residues" evidence="1">
    <location>
        <begin position="324"/>
        <end position="340"/>
    </location>
</feature>
<evidence type="ECO:0000256" key="2">
    <source>
        <dbReference type="SAM" id="SignalP"/>
    </source>
</evidence>
<dbReference type="Proteomes" id="UP000193685">
    <property type="component" value="Unassembled WGS sequence"/>
</dbReference>
<evidence type="ECO:0000313" key="4">
    <source>
        <dbReference type="Proteomes" id="UP000193685"/>
    </source>
</evidence>
<keyword evidence="2" id="KW-0732">Signal</keyword>
<evidence type="ECO:0000256" key="1">
    <source>
        <dbReference type="SAM" id="MobiDB-lite"/>
    </source>
</evidence>
<comment type="caution">
    <text evidence="3">The sequence shown here is derived from an EMBL/GenBank/DDBJ whole genome shotgun (WGS) entry which is preliminary data.</text>
</comment>
<dbReference type="EMBL" id="MCFI01000005">
    <property type="protein sequence ID" value="ORY84949.1"/>
    <property type="molecule type" value="Genomic_DNA"/>
</dbReference>
<evidence type="ECO:0000313" key="3">
    <source>
        <dbReference type="EMBL" id="ORY84949.1"/>
    </source>
</evidence>
<name>A0A1Y2FLY2_PROLT</name>
<proteinExistence type="predicted"/>
<accession>A0A1Y2FLY2</accession>
<gene>
    <name evidence="3" type="ORF">BCR37DRAFT_255164</name>
</gene>
<dbReference type="RefSeq" id="XP_040726732.1">
    <property type="nucleotide sequence ID" value="XM_040866668.1"/>
</dbReference>
<keyword evidence="4" id="KW-1185">Reference proteome</keyword>
<dbReference type="GeneID" id="63783267"/>
<organism evidence="3 4">
    <name type="scientific">Protomyces lactucae-debilis</name>
    <dbReference type="NCBI Taxonomy" id="2754530"/>
    <lineage>
        <taxon>Eukaryota</taxon>
        <taxon>Fungi</taxon>
        <taxon>Dikarya</taxon>
        <taxon>Ascomycota</taxon>
        <taxon>Taphrinomycotina</taxon>
        <taxon>Taphrinomycetes</taxon>
        <taxon>Taphrinales</taxon>
        <taxon>Protomycetaceae</taxon>
        <taxon>Protomyces</taxon>
    </lineage>
</organism>